<dbReference type="SUPFAM" id="SSF52218">
    <property type="entry name" value="Flavoproteins"/>
    <property type="match status" value="1"/>
</dbReference>
<accession>A0ABN2SG00</accession>
<evidence type="ECO:0000259" key="5">
    <source>
        <dbReference type="PROSITE" id="PS01124"/>
    </source>
</evidence>
<dbReference type="SUPFAM" id="SSF46689">
    <property type="entry name" value="Homeodomain-like"/>
    <property type="match status" value="2"/>
</dbReference>
<dbReference type="PANTHER" id="PTHR43280">
    <property type="entry name" value="ARAC-FAMILY TRANSCRIPTIONAL REGULATOR"/>
    <property type="match status" value="1"/>
</dbReference>
<sequence>MTEDTTGGLVTSAEGDVRGDLRVVLVGGSTADPSHTRALLAAAVQAVEREGAEPVVWDIGRHPLPPMGTDRRAGADLCRSVDDAAAVVVVTPLYHGSYSGLVKNALDYLEEGHLRGRPVGLMSTTGRAPSAQAVDHLRVVVGEMGGMVVPGQVIATARDFTRVGTELELTDPKLGHGVGELVGELLWVAERLGGEGRSERAGLGGRAADRPESAARPVSGAQSEAVNRAVAYIRAHYREGTLTLDEVAQHVRMSRYHFSRTFRAQTGRRFMDFVAMLRLSDARVLLADTDQPVVDVCLAVGYKDLSNFERTFKRWFKVSPSRYRAACSRGRERRAPVPR</sequence>
<evidence type="ECO:0000256" key="1">
    <source>
        <dbReference type="ARBA" id="ARBA00023015"/>
    </source>
</evidence>
<dbReference type="InterPro" id="IPR018062">
    <property type="entry name" value="HTH_AraC-typ_CS"/>
</dbReference>
<keyword evidence="2" id="KW-0238">DNA-binding</keyword>
<dbReference type="InterPro" id="IPR020449">
    <property type="entry name" value="Tscrpt_reg_AraC-type_HTH"/>
</dbReference>
<evidence type="ECO:0000256" key="4">
    <source>
        <dbReference type="SAM" id="MobiDB-lite"/>
    </source>
</evidence>
<keyword evidence="3" id="KW-0804">Transcription</keyword>
<dbReference type="PROSITE" id="PS01124">
    <property type="entry name" value="HTH_ARAC_FAMILY_2"/>
    <property type="match status" value="1"/>
</dbReference>
<dbReference type="SMART" id="SM00342">
    <property type="entry name" value="HTH_ARAC"/>
    <property type="match status" value="1"/>
</dbReference>
<dbReference type="Pfam" id="PF12833">
    <property type="entry name" value="HTH_18"/>
    <property type="match status" value="1"/>
</dbReference>
<evidence type="ECO:0000313" key="7">
    <source>
        <dbReference type="Proteomes" id="UP001501585"/>
    </source>
</evidence>
<dbReference type="PANTHER" id="PTHR43280:SF2">
    <property type="entry name" value="HTH-TYPE TRANSCRIPTIONAL REGULATOR EXSA"/>
    <property type="match status" value="1"/>
</dbReference>
<keyword evidence="1" id="KW-0805">Transcription regulation</keyword>
<dbReference type="InterPro" id="IPR005025">
    <property type="entry name" value="FMN_Rdtase-like_dom"/>
</dbReference>
<gene>
    <name evidence="6" type="ORF">GCM10009799_09040</name>
</gene>
<dbReference type="RefSeq" id="WP_344160335.1">
    <property type="nucleotide sequence ID" value="NZ_BAAAPC010000003.1"/>
</dbReference>
<dbReference type="Gene3D" id="3.40.50.360">
    <property type="match status" value="1"/>
</dbReference>
<evidence type="ECO:0000256" key="2">
    <source>
        <dbReference type="ARBA" id="ARBA00023125"/>
    </source>
</evidence>
<dbReference type="Proteomes" id="UP001501585">
    <property type="component" value="Unassembled WGS sequence"/>
</dbReference>
<organism evidence="6 7">
    <name type="scientific">Nocardiopsis rhodophaea</name>
    <dbReference type="NCBI Taxonomy" id="280238"/>
    <lineage>
        <taxon>Bacteria</taxon>
        <taxon>Bacillati</taxon>
        <taxon>Actinomycetota</taxon>
        <taxon>Actinomycetes</taxon>
        <taxon>Streptosporangiales</taxon>
        <taxon>Nocardiopsidaceae</taxon>
        <taxon>Nocardiopsis</taxon>
    </lineage>
</organism>
<protein>
    <recommendedName>
        <fullName evidence="5">HTH araC/xylS-type domain-containing protein</fullName>
    </recommendedName>
</protein>
<dbReference type="InterPro" id="IPR018060">
    <property type="entry name" value="HTH_AraC"/>
</dbReference>
<dbReference type="Gene3D" id="1.10.10.60">
    <property type="entry name" value="Homeodomain-like"/>
    <property type="match status" value="2"/>
</dbReference>
<proteinExistence type="predicted"/>
<dbReference type="Pfam" id="PF03358">
    <property type="entry name" value="FMN_red"/>
    <property type="match status" value="1"/>
</dbReference>
<evidence type="ECO:0000256" key="3">
    <source>
        <dbReference type="ARBA" id="ARBA00023163"/>
    </source>
</evidence>
<evidence type="ECO:0000313" key="6">
    <source>
        <dbReference type="EMBL" id="GAA1985794.1"/>
    </source>
</evidence>
<reference evidence="6 7" key="1">
    <citation type="journal article" date="2019" name="Int. J. Syst. Evol. Microbiol.">
        <title>The Global Catalogue of Microorganisms (GCM) 10K type strain sequencing project: providing services to taxonomists for standard genome sequencing and annotation.</title>
        <authorList>
            <consortium name="The Broad Institute Genomics Platform"/>
            <consortium name="The Broad Institute Genome Sequencing Center for Infectious Disease"/>
            <person name="Wu L."/>
            <person name="Ma J."/>
        </authorList>
    </citation>
    <scope>NUCLEOTIDE SEQUENCE [LARGE SCALE GENOMIC DNA]</scope>
    <source>
        <strain evidence="6 7">JCM 15313</strain>
    </source>
</reference>
<dbReference type="PRINTS" id="PR00032">
    <property type="entry name" value="HTHARAC"/>
</dbReference>
<feature type="region of interest" description="Disordered" evidence="4">
    <location>
        <begin position="197"/>
        <end position="220"/>
    </location>
</feature>
<feature type="domain" description="HTH araC/xylS-type" evidence="5">
    <location>
        <begin position="227"/>
        <end position="326"/>
    </location>
</feature>
<dbReference type="EMBL" id="BAAAPC010000003">
    <property type="protein sequence ID" value="GAA1985794.1"/>
    <property type="molecule type" value="Genomic_DNA"/>
</dbReference>
<name>A0ABN2SG00_9ACTN</name>
<dbReference type="InterPro" id="IPR009057">
    <property type="entry name" value="Homeodomain-like_sf"/>
</dbReference>
<keyword evidence="7" id="KW-1185">Reference proteome</keyword>
<dbReference type="InterPro" id="IPR029039">
    <property type="entry name" value="Flavoprotein-like_sf"/>
</dbReference>
<dbReference type="PROSITE" id="PS00041">
    <property type="entry name" value="HTH_ARAC_FAMILY_1"/>
    <property type="match status" value="1"/>
</dbReference>
<comment type="caution">
    <text evidence="6">The sequence shown here is derived from an EMBL/GenBank/DDBJ whole genome shotgun (WGS) entry which is preliminary data.</text>
</comment>